<feature type="domain" description="HTH tetR-type" evidence="5">
    <location>
        <begin position="13"/>
        <end position="73"/>
    </location>
</feature>
<accession>A0A4R5AA34</accession>
<keyword evidence="7" id="KW-1185">Reference proteome</keyword>
<dbReference type="EMBL" id="SMLB01000024">
    <property type="protein sequence ID" value="TDD67956.1"/>
    <property type="molecule type" value="Genomic_DNA"/>
</dbReference>
<keyword evidence="1" id="KW-0805">Transcription regulation</keyword>
<dbReference type="SUPFAM" id="SSF46689">
    <property type="entry name" value="Homeodomain-like"/>
    <property type="match status" value="1"/>
</dbReference>
<dbReference type="InterPro" id="IPR050109">
    <property type="entry name" value="HTH-type_TetR-like_transc_reg"/>
</dbReference>
<keyword evidence="2 4" id="KW-0238">DNA-binding</keyword>
<evidence type="ECO:0000256" key="4">
    <source>
        <dbReference type="PROSITE-ProRule" id="PRU00335"/>
    </source>
</evidence>
<dbReference type="InterPro" id="IPR009057">
    <property type="entry name" value="Homeodomain-like_sf"/>
</dbReference>
<feature type="DNA-binding region" description="H-T-H motif" evidence="4">
    <location>
        <begin position="36"/>
        <end position="55"/>
    </location>
</feature>
<dbReference type="GO" id="GO:0003700">
    <property type="term" value="F:DNA-binding transcription factor activity"/>
    <property type="evidence" value="ECO:0007669"/>
    <property type="project" value="TreeGrafter"/>
</dbReference>
<evidence type="ECO:0000256" key="1">
    <source>
        <dbReference type="ARBA" id="ARBA00023015"/>
    </source>
</evidence>
<evidence type="ECO:0000256" key="2">
    <source>
        <dbReference type="ARBA" id="ARBA00023125"/>
    </source>
</evidence>
<keyword evidence="3" id="KW-0804">Transcription</keyword>
<dbReference type="Pfam" id="PF00440">
    <property type="entry name" value="TetR_N"/>
    <property type="match status" value="1"/>
</dbReference>
<dbReference type="AlphaFoldDB" id="A0A4R5AA34"/>
<evidence type="ECO:0000259" key="5">
    <source>
        <dbReference type="PROSITE" id="PS50977"/>
    </source>
</evidence>
<dbReference type="PANTHER" id="PTHR30055:SF238">
    <property type="entry name" value="MYCOFACTOCIN BIOSYNTHESIS TRANSCRIPTIONAL REGULATOR MFTR-RELATED"/>
    <property type="match status" value="1"/>
</dbReference>
<evidence type="ECO:0000313" key="7">
    <source>
        <dbReference type="Proteomes" id="UP000295217"/>
    </source>
</evidence>
<evidence type="ECO:0000313" key="6">
    <source>
        <dbReference type="EMBL" id="TDD67956.1"/>
    </source>
</evidence>
<dbReference type="Gene3D" id="1.10.10.60">
    <property type="entry name" value="Homeodomain-like"/>
    <property type="match status" value="1"/>
</dbReference>
<evidence type="ECO:0000256" key="3">
    <source>
        <dbReference type="ARBA" id="ARBA00023163"/>
    </source>
</evidence>
<comment type="caution">
    <text evidence="6">The sequence shown here is derived from an EMBL/GenBank/DDBJ whole genome shotgun (WGS) entry which is preliminary data.</text>
</comment>
<dbReference type="GO" id="GO:0000976">
    <property type="term" value="F:transcription cis-regulatory region binding"/>
    <property type="evidence" value="ECO:0007669"/>
    <property type="project" value="TreeGrafter"/>
</dbReference>
<reference evidence="6 7" key="1">
    <citation type="submission" date="2019-02" db="EMBL/GenBank/DDBJ databases">
        <title>Draft genome sequences of novel Actinobacteria.</title>
        <authorList>
            <person name="Sahin N."/>
            <person name="Ay H."/>
            <person name="Saygin H."/>
        </authorList>
    </citation>
    <scope>NUCLEOTIDE SEQUENCE [LARGE SCALE GENOMIC DNA]</scope>
    <source>
        <strain evidence="6 7">8K307</strain>
    </source>
</reference>
<gene>
    <name evidence="6" type="ORF">E1262_17230</name>
</gene>
<dbReference type="PANTHER" id="PTHR30055">
    <property type="entry name" value="HTH-TYPE TRANSCRIPTIONAL REGULATOR RUTR"/>
    <property type="match status" value="1"/>
</dbReference>
<dbReference type="Pfam" id="PF17754">
    <property type="entry name" value="TetR_C_14"/>
    <property type="match status" value="1"/>
</dbReference>
<dbReference type="InterPro" id="IPR041347">
    <property type="entry name" value="MftR_C"/>
</dbReference>
<dbReference type="InterPro" id="IPR001647">
    <property type="entry name" value="HTH_TetR"/>
</dbReference>
<name>A0A4R5AA34_9ACTN</name>
<proteinExistence type="predicted"/>
<dbReference type="Gene3D" id="1.10.357.10">
    <property type="entry name" value="Tetracycline Repressor, domain 2"/>
    <property type="match status" value="1"/>
</dbReference>
<dbReference type="RefSeq" id="WP_132104379.1">
    <property type="nucleotide sequence ID" value="NZ_SMLB01000024.1"/>
</dbReference>
<protein>
    <submittedName>
        <fullName evidence="6">TetR family transcriptional regulator</fullName>
    </submittedName>
</protein>
<dbReference type="OrthoDB" id="8688418at2"/>
<sequence length="204" mass="22314">MTVEVGLRERKKAATRAALSAAANRLAVELGVEHVTVEAIAAAADVSPRTFHNYFSSREEAIVASIVDWADRLTDELEKRPADEPMWDSLQRVFLDSVDESPDGHARLIRQLEMIKANPAVIASQLSALETMRRRFAETIAARTGTDASIDLYPHLIAGAAGHAVKTAMDLWALGQHDRPLRDLIAEAFTLVRAGLPQPDPSRS</sequence>
<organism evidence="6 7">
    <name type="scientific">Jiangella aurantiaca</name>
    <dbReference type="NCBI Taxonomy" id="2530373"/>
    <lineage>
        <taxon>Bacteria</taxon>
        <taxon>Bacillati</taxon>
        <taxon>Actinomycetota</taxon>
        <taxon>Actinomycetes</taxon>
        <taxon>Jiangellales</taxon>
        <taxon>Jiangellaceae</taxon>
        <taxon>Jiangella</taxon>
    </lineage>
</organism>
<dbReference type="PROSITE" id="PS50977">
    <property type="entry name" value="HTH_TETR_2"/>
    <property type="match status" value="1"/>
</dbReference>
<dbReference type="Proteomes" id="UP000295217">
    <property type="component" value="Unassembled WGS sequence"/>
</dbReference>